<comment type="caution">
    <text evidence="2">The sequence shown here is derived from an EMBL/GenBank/DDBJ whole genome shotgun (WGS) entry which is preliminary data.</text>
</comment>
<keyword evidence="1" id="KW-0812">Transmembrane</keyword>
<name>A0A8H3WGM5_9PEZI</name>
<organism evidence="2 3">
    <name type="scientific">Colletotrichum asianum</name>
    <dbReference type="NCBI Taxonomy" id="702518"/>
    <lineage>
        <taxon>Eukaryota</taxon>
        <taxon>Fungi</taxon>
        <taxon>Dikarya</taxon>
        <taxon>Ascomycota</taxon>
        <taxon>Pezizomycotina</taxon>
        <taxon>Sordariomycetes</taxon>
        <taxon>Hypocreomycetidae</taxon>
        <taxon>Glomerellales</taxon>
        <taxon>Glomerellaceae</taxon>
        <taxon>Colletotrichum</taxon>
        <taxon>Colletotrichum gloeosporioides species complex</taxon>
    </lineage>
</organism>
<sequence>MDSDTNFTHSAPEGYTTRIMDITVAMPATLPTLSMLLSLLAGYLVLCHSLRFRRINNLQKRMGYTDRASLARMTNDDAQLILKHMIEFEFPKFYTLALQFAIFKTYGFETISKLIVATKNLADPRNAQKRYEDTVIIFGEFSMNPPTSDRCLKAISRMNYLHSGYKARGQISNADFLYTLAVCVTEPTRFMQLYEWRSLTDMELCAIGTHWKALGDSMDIQYKGYLSQDSWADGIEFARDITDWAKRYEIDAMKPHKNNIQASAQLMEMMIWHVPKFAKSFAQEVLTVLMGDRIRDTFCFAEPGIHASFTAYAALIARRFVVRHLMLPRFSPVVFFSEPDPKTGRIQHHEYLVHPYYIPATFWNRFGPMSWITRILGGTVPGAEKMMPEGYLFEDLGPKEKMGKGVEELAEGVEDLKSRGRGACPFSGACPYPG</sequence>
<accession>A0A8H3WGM5</accession>
<protein>
    <recommendedName>
        <fullName evidence="4">Mycophenolic acid synthesis protein B</fullName>
    </recommendedName>
</protein>
<dbReference type="Proteomes" id="UP000434172">
    <property type="component" value="Unassembled WGS sequence"/>
</dbReference>
<keyword evidence="1" id="KW-1133">Transmembrane helix</keyword>
<dbReference type="InterPro" id="IPR046366">
    <property type="entry name" value="MPAB"/>
</dbReference>
<gene>
    <name evidence="2" type="ORF">GQ607_007218</name>
</gene>
<proteinExistence type="predicted"/>
<evidence type="ECO:0008006" key="4">
    <source>
        <dbReference type="Google" id="ProtNLM"/>
    </source>
</evidence>
<evidence type="ECO:0000313" key="2">
    <source>
        <dbReference type="EMBL" id="KAF0325467.1"/>
    </source>
</evidence>
<keyword evidence="3" id="KW-1185">Reference proteome</keyword>
<dbReference type="AlphaFoldDB" id="A0A8H3WGM5"/>
<keyword evidence="1" id="KW-0472">Membrane</keyword>
<dbReference type="EMBL" id="WOWK01000036">
    <property type="protein sequence ID" value="KAF0325467.1"/>
    <property type="molecule type" value="Genomic_DNA"/>
</dbReference>
<feature type="transmembrane region" description="Helical" evidence="1">
    <location>
        <begin position="33"/>
        <end position="52"/>
    </location>
</feature>
<reference evidence="2 3" key="1">
    <citation type="submission" date="2019-12" db="EMBL/GenBank/DDBJ databases">
        <title>A genome sequence resource for the geographically widespread anthracnose pathogen Colletotrichum asianum.</title>
        <authorList>
            <person name="Meng Y."/>
        </authorList>
    </citation>
    <scope>NUCLEOTIDE SEQUENCE [LARGE SCALE GENOMIC DNA]</scope>
    <source>
        <strain evidence="2 3">ICMP 18580</strain>
    </source>
</reference>
<evidence type="ECO:0000313" key="3">
    <source>
        <dbReference type="Proteomes" id="UP000434172"/>
    </source>
</evidence>
<dbReference type="GO" id="GO:0016491">
    <property type="term" value="F:oxidoreductase activity"/>
    <property type="evidence" value="ECO:0007669"/>
    <property type="project" value="InterPro"/>
</dbReference>
<evidence type="ECO:0000256" key="1">
    <source>
        <dbReference type="SAM" id="Phobius"/>
    </source>
</evidence>
<dbReference type="PANTHER" id="PTHR36124:SF1">
    <property type="entry name" value="ER-BOUND OXYGENASE MPAB_MPAB'_RUBBER OXYGENASE CATALYTIC DOMAIN-CONTAINING PROTEIN"/>
    <property type="match status" value="1"/>
</dbReference>
<dbReference type="OrthoDB" id="545169at2759"/>
<dbReference type="PANTHER" id="PTHR36124">
    <property type="match status" value="1"/>
</dbReference>